<dbReference type="GO" id="GO:0005886">
    <property type="term" value="C:plasma membrane"/>
    <property type="evidence" value="ECO:0007669"/>
    <property type="project" value="UniProtKB-SubCell"/>
</dbReference>
<comment type="catalytic activity">
    <reaction evidence="7">
        <text>L-cysteinyl-[prolipoprotein] + a 1,2-diacyl-sn-glycero-3-phospho-(1'-sn-glycerol) = an S-1,2-diacyl-sn-glyceryl-L-cysteinyl-[prolipoprotein] + sn-glycerol 1-phosphate + H(+)</text>
        <dbReference type="Rhea" id="RHEA:56712"/>
        <dbReference type="Rhea" id="RHEA-COMP:14679"/>
        <dbReference type="Rhea" id="RHEA-COMP:14680"/>
        <dbReference type="ChEBI" id="CHEBI:15378"/>
        <dbReference type="ChEBI" id="CHEBI:29950"/>
        <dbReference type="ChEBI" id="CHEBI:57685"/>
        <dbReference type="ChEBI" id="CHEBI:64716"/>
        <dbReference type="ChEBI" id="CHEBI:140658"/>
        <dbReference type="EC" id="2.5.1.145"/>
    </reaction>
</comment>
<proteinExistence type="inferred from homology"/>
<keyword evidence="5 7" id="KW-1133">Transmembrane helix</keyword>
<comment type="function">
    <text evidence="7">Catalyzes the transfer of the diacylglyceryl group from phosphatidylglycerol to the sulfhydryl group of the N-terminal cysteine of a prolipoprotein, the first step in the formation of mature lipoproteins.</text>
</comment>
<protein>
    <recommendedName>
        <fullName evidence="7">Phosphatidylglycerol--prolipoprotein diacylglyceryl transferase</fullName>
        <ecNumber evidence="7">2.5.1.145</ecNumber>
    </recommendedName>
</protein>
<evidence type="ECO:0000256" key="3">
    <source>
        <dbReference type="ARBA" id="ARBA00022679"/>
    </source>
</evidence>
<keyword evidence="3 7" id="KW-0808">Transferase</keyword>
<comment type="pathway">
    <text evidence="7">Protein modification; lipoprotein biosynthesis (diacylglyceryl transfer).</text>
</comment>
<dbReference type="Proteomes" id="UP000818266">
    <property type="component" value="Unassembled WGS sequence"/>
</dbReference>
<accession>A0A9E5JPL3</accession>
<dbReference type="GO" id="GO:0042158">
    <property type="term" value="P:lipoprotein biosynthetic process"/>
    <property type="evidence" value="ECO:0007669"/>
    <property type="project" value="UniProtKB-UniRule"/>
</dbReference>
<dbReference type="PROSITE" id="PS01311">
    <property type="entry name" value="LGT"/>
    <property type="match status" value="1"/>
</dbReference>
<dbReference type="Pfam" id="PF01790">
    <property type="entry name" value="LGT"/>
    <property type="match status" value="1"/>
</dbReference>
<comment type="similarity">
    <text evidence="1 7">Belongs to the Lgt family.</text>
</comment>
<evidence type="ECO:0000256" key="6">
    <source>
        <dbReference type="ARBA" id="ARBA00023136"/>
    </source>
</evidence>
<feature type="transmembrane region" description="Helical" evidence="7">
    <location>
        <begin position="56"/>
        <end position="75"/>
    </location>
</feature>
<dbReference type="EMBL" id="VIKT02000008">
    <property type="protein sequence ID" value="NHF62796.1"/>
    <property type="molecule type" value="Genomic_DNA"/>
</dbReference>
<evidence type="ECO:0000256" key="1">
    <source>
        <dbReference type="ARBA" id="ARBA00007150"/>
    </source>
</evidence>
<gene>
    <name evidence="7" type="primary">lgt</name>
    <name evidence="8" type="ORF">FK219_006030</name>
</gene>
<dbReference type="PANTHER" id="PTHR30589">
    <property type="entry name" value="PROLIPOPROTEIN DIACYLGLYCERYL TRANSFERASE"/>
    <property type="match status" value="1"/>
</dbReference>
<comment type="subcellular location">
    <subcellularLocation>
        <location evidence="7">Cell membrane</location>
        <topology evidence="7">Multi-pass membrane protein</topology>
    </subcellularLocation>
</comment>
<reference evidence="8 9" key="2">
    <citation type="submission" date="2020-03" db="EMBL/GenBank/DDBJ databases">
        <title>Chryseoglobus sp. isolated from a deep-sea seamount.</title>
        <authorList>
            <person name="Zhang D.-C."/>
        </authorList>
    </citation>
    <scope>NUCLEOTIDE SEQUENCE [LARGE SCALE GENOMIC DNA]</scope>
    <source>
        <strain evidence="8 9">KN1116</strain>
    </source>
</reference>
<name>A0A9E5JPL3_9MICO</name>
<dbReference type="PANTHER" id="PTHR30589:SF0">
    <property type="entry name" value="PHOSPHATIDYLGLYCEROL--PROLIPOPROTEIN DIACYLGLYCERYL TRANSFERASE"/>
    <property type="match status" value="1"/>
</dbReference>
<reference evidence="8 9" key="1">
    <citation type="submission" date="2019-06" db="EMBL/GenBank/DDBJ databases">
        <authorList>
            <person name="De-Chao Zhang Q."/>
        </authorList>
    </citation>
    <scope>NUCLEOTIDE SEQUENCE [LARGE SCALE GENOMIC DNA]</scope>
    <source>
        <strain evidence="8 9">KN1116</strain>
    </source>
</reference>
<sequence length="335" mass="36534">MVPAEACSTVPISARREPSSSIIYQRESSVLSITKPFESGLYSPAVNSIDLGFVEIRFYALFIVTGMAVAVIVMGRRLHRRGLPRGSALAIALWAIPIGIVGARFYHVVTHPSDYFFEGADLWKVFAIWEGGIAIFGAVLAGAIGLWIGARQEQIRFLDAADALAPGLLLAQAIGRMGNYVNQELFGTPTTLPWGIHIDPGNPAIPPGTPEGTLFHPLFLYELLWNIVGVAVILVVERLWRRRRNSDAPRGLALGLYLIWYGVGRAWFNTFRLDPTEFDVLGIKINVLTAIAAAIVGVALVVMALARRLELPAALLSSAGVNEYERMAPTKEDQS</sequence>
<comment type="caution">
    <text evidence="8">The sequence shown here is derived from an EMBL/GenBank/DDBJ whole genome shotgun (WGS) entry which is preliminary data.</text>
</comment>
<dbReference type="NCBIfam" id="TIGR00544">
    <property type="entry name" value="lgt"/>
    <property type="match status" value="1"/>
</dbReference>
<feature type="transmembrane region" description="Helical" evidence="7">
    <location>
        <begin position="87"/>
        <end position="106"/>
    </location>
</feature>
<evidence type="ECO:0000256" key="7">
    <source>
        <dbReference type="HAMAP-Rule" id="MF_01147"/>
    </source>
</evidence>
<evidence type="ECO:0000256" key="2">
    <source>
        <dbReference type="ARBA" id="ARBA00022475"/>
    </source>
</evidence>
<evidence type="ECO:0000256" key="5">
    <source>
        <dbReference type="ARBA" id="ARBA00022989"/>
    </source>
</evidence>
<dbReference type="HAMAP" id="MF_01147">
    <property type="entry name" value="Lgt"/>
    <property type="match status" value="1"/>
</dbReference>
<dbReference type="GO" id="GO:0008961">
    <property type="term" value="F:phosphatidylglycerol-prolipoprotein diacylglyceryl transferase activity"/>
    <property type="evidence" value="ECO:0007669"/>
    <property type="project" value="UniProtKB-UniRule"/>
</dbReference>
<keyword evidence="9" id="KW-1185">Reference proteome</keyword>
<keyword evidence="4 7" id="KW-0812">Transmembrane</keyword>
<keyword evidence="6 7" id="KW-0472">Membrane</keyword>
<evidence type="ECO:0000313" key="8">
    <source>
        <dbReference type="EMBL" id="NHF62796.1"/>
    </source>
</evidence>
<dbReference type="AlphaFoldDB" id="A0A9E5JPL3"/>
<feature type="binding site" evidence="7">
    <location>
        <position position="176"/>
    </location>
    <ligand>
        <name>a 1,2-diacyl-sn-glycero-3-phospho-(1'-sn-glycerol)</name>
        <dbReference type="ChEBI" id="CHEBI:64716"/>
    </ligand>
</feature>
<feature type="transmembrane region" description="Helical" evidence="7">
    <location>
        <begin position="252"/>
        <end position="268"/>
    </location>
</feature>
<evidence type="ECO:0000256" key="4">
    <source>
        <dbReference type="ARBA" id="ARBA00022692"/>
    </source>
</evidence>
<keyword evidence="2 7" id="KW-1003">Cell membrane</keyword>
<dbReference type="EC" id="2.5.1.145" evidence="7"/>
<feature type="transmembrane region" description="Helical" evidence="7">
    <location>
        <begin position="126"/>
        <end position="150"/>
    </location>
</feature>
<feature type="transmembrane region" description="Helical" evidence="7">
    <location>
        <begin position="288"/>
        <end position="306"/>
    </location>
</feature>
<keyword evidence="8" id="KW-0328">Glycosyltransferase</keyword>
<dbReference type="OrthoDB" id="871140at2"/>
<organism evidence="8 9">
    <name type="scientific">Microcella pacifica</name>
    <dbReference type="NCBI Taxonomy" id="2591847"/>
    <lineage>
        <taxon>Bacteria</taxon>
        <taxon>Bacillati</taxon>
        <taxon>Actinomycetota</taxon>
        <taxon>Actinomycetes</taxon>
        <taxon>Micrococcales</taxon>
        <taxon>Microbacteriaceae</taxon>
        <taxon>Microcella</taxon>
    </lineage>
</organism>
<dbReference type="InterPro" id="IPR001640">
    <property type="entry name" value="Lgt"/>
</dbReference>
<evidence type="ECO:0000313" key="9">
    <source>
        <dbReference type="Proteomes" id="UP000818266"/>
    </source>
</evidence>